<name>A0A2A2H202_METBR</name>
<dbReference type="OrthoDB" id="75007at2157"/>
<dbReference type="GO" id="GO:0008270">
    <property type="term" value="F:zinc ion binding"/>
    <property type="evidence" value="ECO:0007669"/>
    <property type="project" value="UniProtKB-KW"/>
</dbReference>
<dbReference type="PROSITE" id="PS50966">
    <property type="entry name" value="ZF_SWIM"/>
    <property type="match status" value="1"/>
</dbReference>
<dbReference type="Pfam" id="PF04434">
    <property type="entry name" value="SWIM"/>
    <property type="match status" value="1"/>
</dbReference>
<dbReference type="RefSeq" id="WP_069585252.1">
    <property type="nucleotide sequence ID" value="NZ_LMVM01000038.1"/>
</dbReference>
<keyword evidence="1" id="KW-0862">Zinc</keyword>
<dbReference type="Proteomes" id="UP000217784">
    <property type="component" value="Unassembled WGS sequence"/>
</dbReference>
<dbReference type="AlphaFoldDB" id="A0A2A2H202"/>
<organism evidence="3 4">
    <name type="scientific">Methanobacterium bryantii</name>
    <dbReference type="NCBI Taxonomy" id="2161"/>
    <lineage>
        <taxon>Archaea</taxon>
        <taxon>Methanobacteriati</taxon>
        <taxon>Methanobacteriota</taxon>
        <taxon>Methanomada group</taxon>
        <taxon>Methanobacteria</taxon>
        <taxon>Methanobacteriales</taxon>
        <taxon>Methanobacteriaceae</taxon>
        <taxon>Methanobacterium</taxon>
    </lineage>
</organism>
<evidence type="ECO:0000313" key="3">
    <source>
        <dbReference type="EMBL" id="PAV03412.1"/>
    </source>
</evidence>
<evidence type="ECO:0000313" key="4">
    <source>
        <dbReference type="Proteomes" id="UP000217784"/>
    </source>
</evidence>
<keyword evidence="1" id="KW-0479">Metal-binding</keyword>
<sequence length="85" mass="9996">MGNRMNEGFKLYTDGNVEIELFDDDLMIFSVQGSKNDTYQVSMNENMWLCDCDDYQYRSEKEPGSFVCKHLWAAFFKVAELKNED</sequence>
<keyword evidence="1" id="KW-0863">Zinc-finger</keyword>
<comment type="caution">
    <text evidence="3">The sequence shown here is derived from an EMBL/GenBank/DDBJ whole genome shotgun (WGS) entry which is preliminary data.</text>
</comment>
<evidence type="ECO:0000259" key="2">
    <source>
        <dbReference type="PROSITE" id="PS50966"/>
    </source>
</evidence>
<reference evidence="3 4" key="1">
    <citation type="journal article" date="2017" name="BMC Genomics">
        <title>Genomic analysis of methanogenic archaea reveals a shift towards energy conservation.</title>
        <authorList>
            <person name="Gilmore S.P."/>
            <person name="Henske J.K."/>
            <person name="Sexton J.A."/>
            <person name="Solomon K.V."/>
            <person name="Seppala S."/>
            <person name="Yoo J.I."/>
            <person name="Huyett L.M."/>
            <person name="Pressman A."/>
            <person name="Cogan J.Z."/>
            <person name="Kivenson V."/>
            <person name="Peng X."/>
            <person name="Tan Y."/>
            <person name="Valentine D.L."/>
            <person name="O'Malley M.A."/>
        </authorList>
    </citation>
    <scope>NUCLEOTIDE SEQUENCE [LARGE SCALE GENOMIC DNA]</scope>
    <source>
        <strain evidence="3 4">M.o.H.</strain>
    </source>
</reference>
<keyword evidence="4" id="KW-1185">Reference proteome</keyword>
<dbReference type="InterPro" id="IPR007527">
    <property type="entry name" value="Znf_SWIM"/>
</dbReference>
<accession>A0A2A2H202</accession>
<dbReference type="EMBL" id="LMVM01000038">
    <property type="protein sequence ID" value="PAV03412.1"/>
    <property type="molecule type" value="Genomic_DNA"/>
</dbReference>
<evidence type="ECO:0000256" key="1">
    <source>
        <dbReference type="PROSITE-ProRule" id="PRU00325"/>
    </source>
</evidence>
<gene>
    <name evidence="3" type="ORF">ASJ80_00190</name>
</gene>
<feature type="domain" description="SWIM-type" evidence="2">
    <location>
        <begin position="39"/>
        <end position="79"/>
    </location>
</feature>
<protein>
    <recommendedName>
        <fullName evidence="2">SWIM-type domain-containing protein</fullName>
    </recommendedName>
</protein>
<proteinExistence type="predicted"/>